<keyword evidence="1 3" id="KW-0378">Hydrolase</keyword>
<sequence length="305" mass="32674">MAFLVAASGVVAAEEPKTFPLWAKGAPGALGTKTGDEFHADDVPTITVYRPDVAKVNGGSIVICPGGGYQFLATEHEGKDVAEWARSLGLTAFVLKYRLAPQYKHPRMLEDAQRAIRTVRARASEWDLDPKRVAIIGFSAGGHLASTTATHFDGGKADANDPIERQSSRPDLAILIYPVIAMGTPAGHTGSLKSLLGENPPKELVESLSNETQVTKDTPPTFLAHTNEDNGVVPENSLQFALALRKAKVPVELHLFEKGQHGLGLGTGWADKIPPNEAFQAWPKLCATWLKGRGFLTQGQPATAK</sequence>
<dbReference type="GO" id="GO:0016787">
    <property type="term" value="F:hydrolase activity"/>
    <property type="evidence" value="ECO:0007669"/>
    <property type="project" value="UniProtKB-KW"/>
</dbReference>
<dbReference type="Gene3D" id="3.40.50.1820">
    <property type="entry name" value="alpha/beta hydrolase"/>
    <property type="match status" value="1"/>
</dbReference>
<evidence type="ECO:0000313" key="3">
    <source>
        <dbReference type="EMBL" id="XBH03271.1"/>
    </source>
</evidence>
<dbReference type="AlphaFoldDB" id="A0AAU7CF39"/>
<proteinExistence type="predicted"/>
<name>A0AAU7CF39_9BACT</name>
<gene>
    <name evidence="3" type="ORF">V5E97_33930</name>
</gene>
<organism evidence="3">
    <name type="scientific">Singulisphaera sp. Ch08</name>
    <dbReference type="NCBI Taxonomy" id="3120278"/>
    <lineage>
        <taxon>Bacteria</taxon>
        <taxon>Pseudomonadati</taxon>
        <taxon>Planctomycetota</taxon>
        <taxon>Planctomycetia</taxon>
        <taxon>Isosphaerales</taxon>
        <taxon>Isosphaeraceae</taxon>
        <taxon>Singulisphaera</taxon>
    </lineage>
</organism>
<dbReference type="Pfam" id="PF20434">
    <property type="entry name" value="BD-FAE"/>
    <property type="match status" value="1"/>
</dbReference>
<evidence type="ECO:0000259" key="2">
    <source>
        <dbReference type="Pfam" id="PF20434"/>
    </source>
</evidence>
<dbReference type="InterPro" id="IPR050300">
    <property type="entry name" value="GDXG_lipolytic_enzyme"/>
</dbReference>
<protein>
    <submittedName>
        <fullName evidence="3">Alpha/beta hydrolase</fullName>
    </submittedName>
</protein>
<dbReference type="InterPro" id="IPR029058">
    <property type="entry name" value="AB_hydrolase_fold"/>
</dbReference>
<dbReference type="InterPro" id="IPR049492">
    <property type="entry name" value="BD-FAE-like_dom"/>
</dbReference>
<evidence type="ECO:0000256" key="1">
    <source>
        <dbReference type="ARBA" id="ARBA00022801"/>
    </source>
</evidence>
<reference evidence="3" key="1">
    <citation type="submission" date="2024-05" db="EMBL/GenBank/DDBJ databases">
        <title>Planctomycetes of the genus Singulisphaera possess chitinolytic capabilities.</title>
        <authorList>
            <person name="Ivanova A."/>
        </authorList>
    </citation>
    <scope>NUCLEOTIDE SEQUENCE</scope>
    <source>
        <strain evidence="3">Ch08T</strain>
    </source>
</reference>
<dbReference type="EMBL" id="CP155447">
    <property type="protein sequence ID" value="XBH03271.1"/>
    <property type="molecule type" value="Genomic_DNA"/>
</dbReference>
<accession>A0AAU7CF39</accession>
<dbReference type="PANTHER" id="PTHR48081">
    <property type="entry name" value="AB HYDROLASE SUPERFAMILY PROTEIN C4A8.06C"/>
    <property type="match status" value="1"/>
</dbReference>
<dbReference type="SUPFAM" id="SSF53474">
    <property type="entry name" value="alpha/beta-Hydrolases"/>
    <property type="match status" value="1"/>
</dbReference>
<feature type="domain" description="BD-FAE-like" evidence="2">
    <location>
        <begin position="48"/>
        <end position="242"/>
    </location>
</feature>
<dbReference type="PANTHER" id="PTHR48081:SF6">
    <property type="entry name" value="PEPTIDASE S9 PROLYL OLIGOPEPTIDASE CATALYTIC DOMAIN-CONTAINING PROTEIN"/>
    <property type="match status" value="1"/>
</dbReference>